<accession>A0A915IFZ7</accession>
<dbReference type="WBParaSite" id="nRc.2.0.1.t12729-RA">
    <property type="protein sequence ID" value="nRc.2.0.1.t12729-RA"/>
    <property type="gene ID" value="nRc.2.0.1.g12729"/>
</dbReference>
<proteinExistence type="predicted"/>
<evidence type="ECO:0000256" key="1">
    <source>
        <dbReference type="SAM" id="MobiDB-lite"/>
    </source>
</evidence>
<dbReference type="AlphaFoldDB" id="A0A915IFZ7"/>
<keyword evidence="2" id="KW-1185">Reference proteome</keyword>
<dbReference type="Proteomes" id="UP000887565">
    <property type="component" value="Unplaced"/>
</dbReference>
<feature type="compositionally biased region" description="Polar residues" evidence="1">
    <location>
        <begin position="1"/>
        <end position="14"/>
    </location>
</feature>
<protein>
    <submittedName>
        <fullName evidence="3">Uncharacterized protein</fullName>
    </submittedName>
</protein>
<evidence type="ECO:0000313" key="3">
    <source>
        <dbReference type="WBParaSite" id="nRc.2.0.1.t12729-RA"/>
    </source>
</evidence>
<sequence>MAFDATVQSSNNDAMVNDELAEEIEFDDSTLRAETPKSSKSSESKIGRKRAAPPLDVVDSAIVQFLASKKEKC</sequence>
<evidence type="ECO:0000313" key="2">
    <source>
        <dbReference type="Proteomes" id="UP000887565"/>
    </source>
</evidence>
<reference evidence="3" key="1">
    <citation type="submission" date="2022-11" db="UniProtKB">
        <authorList>
            <consortium name="WormBaseParasite"/>
        </authorList>
    </citation>
    <scope>IDENTIFICATION</scope>
</reference>
<feature type="compositionally biased region" description="Acidic residues" evidence="1">
    <location>
        <begin position="19"/>
        <end position="28"/>
    </location>
</feature>
<feature type="region of interest" description="Disordered" evidence="1">
    <location>
        <begin position="1"/>
        <end position="51"/>
    </location>
</feature>
<feature type="compositionally biased region" description="Basic and acidic residues" evidence="1">
    <location>
        <begin position="29"/>
        <end position="46"/>
    </location>
</feature>
<name>A0A915IFZ7_ROMCU</name>
<organism evidence="2 3">
    <name type="scientific">Romanomermis culicivorax</name>
    <name type="common">Nematode worm</name>
    <dbReference type="NCBI Taxonomy" id="13658"/>
    <lineage>
        <taxon>Eukaryota</taxon>
        <taxon>Metazoa</taxon>
        <taxon>Ecdysozoa</taxon>
        <taxon>Nematoda</taxon>
        <taxon>Enoplea</taxon>
        <taxon>Dorylaimia</taxon>
        <taxon>Mermithida</taxon>
        <taxon>Mermithoidea</taxon>
        <taxon>Mermithidae</taxon>
        <taxon>Romanomermis</taxon>
    </lineage>
</organism>